<dbReference type="Pfam" id="PF26616">
    <property type="entry name" value="CorA-like"/>
    <property type="match status" value="1"/>
</dbReference>
<organism evidence="7 8">
    <name type="scientific">Phialocephala subalpina</name>
    <dbReference type="NCBI Taxonomy" id="576137"/>
    <lineage>
        <taxon>Eukaryota</taxon>
        <taxon>Fungi</taxon>
        <taxon>Dikarya</taxon>
        <taxon>Ascomycota</taxon>
        <taxon>Pezizomycotina</taxon>
        <taxon>Leotiomycetes</taxon>
        <taxon>Helotiales</taxon>
        <taxon>Mollisiaceae</taxon>
        <taxon>Phialocephala</taxon>
        <taxon>Phialocephala fortinii species complex</taxon>
    </lineage>
</organism>
<feature type="transmembrane region" description="Helical" evidence="5">
    <location>
        <begin position="403"/>
        <end position="426"/>
    </location>
</feature>
<keyword evidence="3 5" id="KW-1133">Transmembrane helix</keyword>
<comment type="subcellular location">
    <subcellularLocation>
        <location evidence="1">Membrane</location>
        <topology evidence="1">Multi-pass membrane protein</topology>
    </subcellularLocation>
</comment>
<dbReference type="GO" id="GO:0016020">
    <property type="term" value="C:membrane"/>
    <property type="evidence" value="ECO:0007669"/>
    <property type="project" value="UniProtKB-SubCell"/>
</dbReference>
<dbReference type="InterPro" id="IPR045863">
    <property type="entry name" value="CorA_TM1_TM2"/>
</dbReference>
<proteinExistence type="predicted"/>
<accession>A0A1L7WBK2</accession>
<name>A0A1L7WBK2_9HELO</name>
<evidence type="ECO:0000259" key="6">
    <source>
        <dbReference type="Pfam" id="PF26616"/>
    </source>
</evidence>
<evidence type="ECO:0000256" key="2">
    <source>
        <dbReference type="ARBA" id="ARBA00022692"/>
    </source>
</evidence>
<dbReference type="EMBL" id="FJOG01000001">
    <property type="protein sequence ID" value="CZR50160.1"/>
    <property type="molecule type" value="Genomic_DNA"/>
</dbReference>
<protein>
    <recommendedName>
        <fullName evidence="6">CorA-like transporter domain-containing protein</fullName>
    </recommendedName>
</protein>
<keyword evidence="8" id="KW-1185">Reference proteome</keyword>
<reference evidence="7 8" key="1">
    <citation type="submission" date="2016-03" db="EMBL/GenBank/DDBJ databases">
        <authorList>
            <person name="Ploux O."/>
        </authorList>
    </citation>
    <scope>NUCLEOTIDE SEQUENCE [LARGE SCALE GENOMIC DNA]</scope>
    <source>
        <strain evidence="7 8">UAMH 11012</strain>
    </source>
</reference>
<sequence length="495" mass="56057">MTLVSNEKVVNEIFDDTPIATDKREYLSANFPTEDAFVHDSEQYTSRLSTVKTSIFCSSEKFNVDVSDITTSIDPESPSERKSHTFHQTKALEEHIHTSATPYTRFISICSPSSLKPFRITESAMTNLLTHHHIGSEFLDLLFSFGDKPRNAEVGLGSMTIKSRADESYDIQYLISYVEQSNGIGSRSWTMRQVGVFHHFVPSGPGSLWIILHAKPNTRLQQRMEAALSQWQKSSSRPQVWHLMHLLVLSTYLNNWRWYLRSLSEEFEKIADIVLTLDFSKPREYAHGLQMLLQLQHLEDKVLPLAPRFRASLATVQRLKEMNSLFNKRGFCSGTEFRHLANETTKYESQLKAHWQSVELLEKRAQEILKPLSVALNLKNQATVVEISNNMLSLTKDTVDDSATVRVITVVTLIYLPASFVASLLGTNLFVFQGPNGSGFTVSGQFWIYVVLTVPLTILTIGSCDWRHGGMILCDAHYEGIVLEEIDYALINGSI</sequence>
<gene>
    <name evidence="7" type="ORF">PAC_00032</name>
</gene>
<dbReference type="AlphaFoldDB" id="A0A1L7WBK2"/>
<evidence type="ECO:0000313" key="7">
    <source>
        <dbReference type="EMBL" id="CZR50160.1"/>
    </source>
</evidence>
<dbReference type="InterPro" id="IPR058257">
    <property type="entry name" value="CorA-like_dom"/>
</dbReference>
<feature type="domain" description="CorA-like transporter" evidence="6">
    <location>
        <begin position="30"/>
        <end position="272"/>
    </location>
</feature>
<evidence type="ECO:0000256" key="4">
    <source>
        <dbReference type="ARBA" id="ARBA00023136"/>
    </source>
</evidence>
<dbReference type="SUPFAM" id="SSF144083">
    <property type="entry name" value="Magnesium transport protein CorA, transmembrane region"/>
    <property type="match status" value="1"/>
</dbReference>
<evidence type="ECO:0000313" key="8">
    <source>
        <dbReference type="Proteomes" id="UP000184330"/>
    </source>
</evidence>
<dbReference type="OrthoDB" id="5396681at2759"/>
<feature type="transmembrane region" description="Helical" evidence="5">
    <location>
        <begin position="446"/>
        <end position="464"/>
    </location>
</feature>
<dbReference type="Gene3D" id="1.20.58.340">
    <property type="entry name" value="Magnesium transport protein CorA, transmembrane region"/>
    <property type="match status" value="1"/>
</dbReference>
<keyword evidence="2 5" id="KW-0812">Transmembrane</keyword>
<evidence type="ECO:0000256" key="1">
    <source>
        <dbReference type="ARBA" id="ARBA00004141"/>
    </source>
</evidence>
<evidence type="ECO:0000256" key="3">
    <source>
        <dbReference type="ARBA" id="ARBA00022989"/>
    </source>
</evidence>
<keyword evidence="4 5" id="KW-0472">Membrane</keyword>
<dbReference type="Proteomes" id="UP000184330">
    <property type="component" value="Unassembled WGS sequence"/>
</dbReference>
<evidence type="ECO:0000256" key="5">
    <source>
        <dbReference type="SAM" id="Phobius"/>
    </source>
</evidence>